<organism evidence="5 6">
    <name type="scientific">Candidatus Wolfebacteria bacterium GW2011_GWC2_39_22</name>
    <dbReference type="NCBI Taxonomy" id="1619013"/>
    <lineage>
        <taxon>Bacteria</taxon>
        <taxon>Candidatus Wolfeibacteriota</taxon>
    </lineage>
</organism>
<evidence type="ECO:0000256" key="2">
    <source>
        <dbReference type="ARBA" id="ARBA00022729"/>
    </source>
</evidence>
<evidence type="ECO:0000259" key="4">
    <source>
        <dbReference type="Pfam" id="PF13458"/>
    </source>
</evidence>
<comment type="similarity">
    <text evidence="1">Belongs to the leucine-binding protein family.</text>
</comment>
<dbReference type="Gene3D" id="3.40.50.2300">
    <property type="match status" value="2"/>
</dbReference>
<keyword evidence="2" id="KW-0732">Signal</keyword>
<protein>
    <recommendedName>
        <fullName evidence="4">Leucine-binding protein domain-containing protein</fullName>
    </recommendedName>
</protein>
<feature type="domain" description="Leucine-binding protein" evidence="4">
    <location>
        <begin position="37"/>
        <end position="333"/>
    </location>
</feature>
<dbReference type="AlphaFoldDB" id="A0A0G0RGD0"/>
<dbReference type="PANTHER" id="PTHR30483">
    <property type="entry name" value="LEUCINE-SPECIFIC-BINDING PROTEIN"/>
    <property type="match status" value="1"/>
</dbReference>
<dbReference type="InterPro" id="IPR028081">
    <property type="entry name" value="Leu-bd"/>
</dbReference>
<proteinExistence type="inferred from homology"/>
<feature type="transmembrane region" description="Helical" evidence="3">
    <location>
        <begin position="7"/>
        <end position="25"/>
    </location>
</feature>
<sequence length="355" mass="39293">MNQFKKWALWIATVVIIAIGGYQVWSNSAGVVSKDLITIGFIGPLTGENAAIGEGIKNAIALSAKDVDVRVIYEDDQFDSKKGIAAYQKLRTMDKVDAIINTTPTVIDTITPLLQADPIVVIQIAEPELSGDDTIFQIMPSGASLYARLGEMAREDYASFAFVHQEGAAFEKAKNYFKKTYENPSVKFNEYRIDDSKDYRTVIAKMKRDGVIAYTVIATPSVGVQFIKQVKEQGVGSVLVCNADMEVTISEYLKVLPQGVFEGCKSAMFADRMADSFKVAYKNAYGVDAGFATDYGFDAVRIIKNTYDTDNETWVNVLKHLLFDGASGRIQFDDLGVRVPEIEEHVFKDGVFVKR</sequence>
<evidence type="ECO:0000256" key="1">
    <source>
        <dbReference type="ARBA" id="ARBA00010062"/>
    </source>
</evidence>
<evidence type="ECO:0000313" key="6">
    <source>
        <dbReference type="Proteomes" id="UP000034665"/>
    </source>
</evidence>
<comment type="caution">
    <text evidence="5">The sequence shown here is derived from an EMBL/GenBank/DDBJ whole genome shotgun (WGS) entry which is preliminary data.</text>
</comment>
<dbReference type="PANTHER" id="PTHR30483:SF6">
    <property type="entry name" value="PERIPLASMIC BINDING PROTEIN OF ABC TRANSPORTER FOR NATURAL AMINO ACIDS"/>
    <property type="match status" value="1"/>
</dbReference>
<gene>
    <name evidence="5" type="ORF">UT41_C0001G0236</name>
</gene>
<dbReference type="SUPFAM" id="SSF53822">
    <property type="entry name" value="Periplasmic binding protein-like I"/>
    <property type="match status" value="1"/>
</dbReference>
<evidence type="ECO:0000313" key="5">
    <source>
        <dbReference type="EMBL" id="KKR12692.1"/>
    </source>
</evidence>
<keyword evidence="3" id="KW-1133">Transmembrane helix</keyword>
<dbReference type="InterPro" id="IPR051010">
    <property type="entry name" value="BCAA_transport"/>
</dbReference>
<evidence type="ECO:0000256" key="3">
    <source>
        <dbReference type="SAM" id="Phobius"/>
    </source>
</evidence>
<keyword evidence="3" id="KW-0812">Transmembrane</keyword>
<name>A0A0G0RGD0_9BACT</name>
<dbReference type="Proteomes" id="UP000034665">
    <property type="component" value="Unassembled WGS sequence"/>
</dbReference>
<reference evidence="5 6" key="1">
    <citation type="journal article" date="2015" name="Nature">
        <title>rRNA introns, odd ribosomes, and small enigmatic genomes across a large radiation of phyla.</title>
        <authorList>
            <person name="Brown C.T."/>
            <person name="Hug L.A."/>
            <person name="Thomas B.C."/>
            <person name="Sharon I."/>
            <person name="Castelle C.J."/>
            <person name="Singh A."/>
            <person name="Wilkins M.J."/>
            <person name="Williams K.H."/>
            <person name="Banfield J.F."/>
        </authorList>
    </citation>
    <scope>NUCLEOTIDE SEQUENCE [LARGE SCALE GENOMIC DNA]</scope>
</reference>
<accession>A0A0G0RGD0</accession>
<dbReference type="STRING" id="1619013.UT41_C0001G0236"/>
<dbReference type="Pfam" id="PF13458">
    <property type="entry name" value="Peripla_BP_6"/>
    <property type="match status" value="1"/>
</dbReference>
<dbReference type="InterPro" id="IPR028082">
    <property type="entry name" value="Peripla_BP_I"/>
</dbReference>
<keyword evidence="3" id="KW-0472">Membrane</keyword>
<dbReference type="EMBL" id="LBWR01000001">
    <property type="protein sequence ID" value="KKR12692.1"/>
    <property type="molecule type" value="Genomic_DNA"/>
</dbReference>